<feature type="compositionally biased region" description="Basic and acidic residues" evidence="7">
    <location>
        <begin position="157"/>
        <end position="170"/>
    </location>
</feature>
<keyword evidence="4 8" id="KW-0812">Transmembrane</keyword>
<keyword evidence="10" id="KW-1185">Reference proteome</keyword>
<evidence type="ECO:0000313" key="10">
    <source>
        <dbReference type="Proteomes" id="UP000567922"/>
    </source>
</evidence>
<dbReference type="Gene3D" id="1.10.287.3510">
    <property type="match status" value="1"/>
</dbReference>
<dbReference type="PANTHER" id="PTHR34583">
    <property type="entry name" value="ANTIPORTER SUBUNIT MNHC2-RELATED"/>
    <property type="match status" value="1"/>
</dbReference>
<dbReference type="PANTHER" id="PTHR34583:SF2">
    <property type="entry name" value="ANTIPORTER SUBUNIT MNHC2-RELATED"/>
    <property type="match status" value="1"/>
</dbReference>
<dbReference type="EMBL" id="JACHWS010000002">
    <property type="protein sequence ID" value="MBB3037550.1"/>
    <property type="molecule type" value="Genomic_DNA"/>
</dbReference>
<gene>
    <name evidence="9" type="ORF">FHU29_001999</name>
</gene>
<dbReference type="RefSeq" id="WP_083962383.1">
    <property type="nucleotide sequence ID" value="NZ_BDDI01000011.1"/>
</dbReference>
<evidence type="ECO:0000256" key="8">
    <source>
        <dbReference type="SAM" id="Phobius"/>
    </source>
</evidence>
<dbReference type="NCBIfam" id="NF005929">
    <property type="entry name" value="PRK07946.1"/>
    <property type="match status" value="1"/>
</dbReference>
<dbReference type="Pfam" id="PF00420">
    <property type="entry name" value="Oxidored_q2"/>
    <property type="match status" value="1"/>
</dbReference>
<keyword evidence="5 8" id="KW-1133">Transmembrane helix</keyword>
<keyword evidence="6 8" id="KW-0472">Membrane</keyword>
<feature type="transmembrane region" description="Helical" evidence="8">
    <location>
        <begin position="74"/>
        <end position="98"/>
    </location>
</feature>
<dbReference type="AlphaFoldDB" id="A0A839RM18"/>
<evidence type="ECO:0000256" key="2">
    <source>
        <dbReference type="ARBA" id="ARBA00010388"/>
    </source>
</evidence>
<evidence type="ECO:0000256" key="1">
    <source>
        <dbReference type="ARBA" id="ARBA00004651"/>
    </source>
</evidence>
<proteinExistence type="inferred from homology"/>
<sequence>MSLTTSFGMLLIVGILFGCGIYLVLERTILKMLLGLLLLTNAVNLLIINMGGLSGAPPIIGRESAEHGDMADPLVQALILTAIVIGMGLAAFVIALIYRSFTLQTVDDVDDDTEDVRVAHRTRIEAPDYEPESETPASPEGPYGPPVDGSDSDFDESERRANGKTQRGDS</sequence>
<comment type="caution">
    <text evidence="9">The sequence shown here is derived from an EMBL/GenBank/DDBJ whole genome shotgun (WGS) entry which is preliminary data.</text>
</comment>
<feature type="transmembrane region" description="Helical" evidence="8">
    <location>
        <begin position="6"/>
        <end position="25"/>
    </location>
</feature>
<evidence type="ECO:0000256" key="6">
    <source>
        <dbReference type="ARBA" id="ARBA00023136"/>
    </source>
</evidence>
<protein>
    <submittedName>
        <fullName evidence="9">Multicomponent Na+:H+ antiporter subunit C</fullName>
    </submittedName>
</protein>
<name>A0A839RM18_9ACTN</name>
<feature type="region of interest" description="Disordered" evidence="7">
    <location>
        <begin position="121"/>
        <end position="170"/>
    </location>
</feature>
<dbReference type="GO" id="GO:0005886">
    <property type="term" value="C:plasma membrane"/>
    <property type="evidence" value="ECO:0007669"/>
    <property type="project" value="UniProtKB-SubCell"/>
</dbReference>
<reference evidence="9 10" key="1">
    <citation type="submission" date="2020-08" db="EMBL/GenBank/DDBJ databases">
        <title>Sequencing the genomes of 1000 actinobacteria strains.</title>
        <authorList>
            <person name="Klenk H.-P."/>
        </authorList>
    </citation>
    <scope>NUCLEOTIDE SEQUENCE [LARGE SCALE GENOMIC DNA]</scope>
    <source>
        <strain evidence="9 10">DSM 45258</strain>
    </source>
</reference>
<comment type="subcellular location">
    <subcellularLocation>
        <location evidence="1">Cell membrane</location>
        <topology evidence="1">Multi-pass membrane protein</topology>
    </subcellularLocation>
</comment>
<evidence type="ECO:0000313" key="9">
    <source>
        <dbReference type="EMBL" id="MBB3037550.1"/>
    </source>
</evidence>
<feature type="transmembrane region" description="Helical" evidence="8">
    <location>
        <begin position="32"/>
        <end position="54"/>
    </location>
</feature>
<evidence type="ECO:0000256" key="7">
    <source>
        <dbReference type="SAM" id="MobiDB-lite"/>
    </source>
</evidence>
<dbReference type="Proteomes" id="UP000567922">
    <property type="component" value="Unassembled WGS sequence"/>
</dbReference>
<keyword evidence="3" id="KW-1003">Cell membrane</keyword>
<comment type="similarity">
    <text evidence="2">Belongs to the CPA3 antiporters (TC 2.A.63) subunit C family.</text>
</comment>
<accession>A0A839RM18</accession>
<evidence type="ECO:0000256" key="4">
    <source>
        <dbReference type="ARBA" id="ARBA00022692"/>
    </source>
</evidence>
<dbReference type="InterPro" id="IPR039428">
    <property type="entry name" value="NUOK/Mnh_C1-like"/>
</dbReference>
<evidence type="ECO:0000256" key="5">
    <source>
        <dbReference type="ARBA" id="ARBA00022989"/>
    </source>
</evidence>
<dbReference type="InterPro" id="IPR050601">
    <property type="entry name" value="CPA3_antiporter_subunitC"/>
</dbReference>
<organism evidence="9 10">
    <name type="scientific">Hoyosella altamirensis</name>
    <dbReference type="NCBI Taxonomy" id="616997"/>
    <lineage>
        <taxon>Bacteria</taxon>
        <taxon>Bacillati</taxon>
        <taxon>Actinomycetota</taxon>
        <taxon>Actinomycetes</taxon>
        <taxon>Mycobacteriales</taxon>
        <taxon>Hoyosellaceae</taxon>
        <taxon>Hoyosella</taxon>
    </lineage>
</organism>
<evidence type="ECO:0000256" key="3">
    <source>
        <dbReference type="ARBA" id="ARBA00022475"/>
    </source>
</evidence>